<gene>
    <name evidence="3" type="ORF">B5E88_05625</name>
    <name evidence="2" type="ORF">P7H47_12070</name>
</gene>
<dbReference type="InterPro" id="IPR024185">
    <property type="entry name" value="FTHF_cligase-like_sf"/>
</dbReference>
<organism evidence="3 4">
    <name type="scientific">Enterococcus cecorum</name>
    <dbReference type="NCBI Taxonomy" id="44008"/>
    <lineage>
        <taxon>Bacteria</taxon>
        <taxon>Bacillati</taxon>
        <taxon>Bacillota</taxon>
        <taxon>Bacilli</taxon>
        <taxon>Lactobacillales</taxon>
        <taxon>Enterococcaceae</taxon>
        <taxon>Enterococcus</taxon>
    </lineage>
</organism>
<protein>
    <submittedName>
        <fullName evidence="3">Lactate utilization protein C</fullName>
    </submittedName>
</protein>
<sequence length="236" mass="26283">MFSDAAQKQEAFLNKLAGKLNYQRHSLAKEPFQPENKINLQKLQGLSQDELLEVAKEQSDAIYTDFKVISKENLAATIQDILEEKGQGNYIIPDDSRFDEYHLTDLANHPNTYIWKKGAEFREENLNAANQANVGIAFAEYLLAESATVVFETNAGHGRTLQFLPQHFIAIVPKSQIVPRITQATADYNEKVLRGEKIGSNLSFISGPSNSGDIEMILVVGVHGPLSMTYLVLEDA</sequence>
<dbReference type="InterPro" id="IPR003741">
    <property type="entry name" value="LUD_dom"/>
</dbReference>
<dbReference type="SUPFAM" id="SSF100950">
    <property type="entry name" value="NagB/RpiA/CoA transferase-like"/>
    <property type="match status" value="1"/>
</dbReference>
<dbReference type="AlphaFoldDB" id="A0A1Y4QZC0"/>
<evidence type="ECO:0000313" key="3">
    <source>
        <dbReference type="EMBL" id="OUQ10685.1"/>
    </source>
</evidence>
<dbReference type="PANTHER" id="PTHR43682">
    <property type="entry name" value="LACTATE UTILIZATION PROTEIN C"/>
    <property type="match status" value="1"/>
</dbReference>
<dbReference type="EMBL" id="JARQBI010000082">
    <property type="protein sequence ID" value="MDT2797960.1"/>
    <property type="molecule type" value="Genomic_DNA"/>
</dbReference>
<evidence type="ECO:0000259" key="1">
    <source>
        <dbReference type="Pfam" id="PF02589"/>
    </source>
</evidence>
<comment type="caution">
    <text evidence="3">The sequence shown here is derived from an EMBL/GenBank/DDBJ whole genome shotgun (WGS) entry which is preliminary data.</text>
</comment>
<proteinExistence type="predicted"/>
<dbReference type="Gene3D" id="3.40.50.10420">
    <property type="entry name" value="NagB/RpiA/CoA transferase-like"/>
    <property type="match status" value="1"/>
</dbReference>
<accession>A0A1Y4QZC0</accession>
<reference evidence="4" key="1">
    <citation type="submission" date="2017-04" db="EMBL/GenBank/DDBJ databases">
        <title>Function of individual gut microbiota members based on whole genome sequencing of pure cultures obtained from chicken caecum.</title>
        <authorList>
            <person name="Medvecky M."/>
            <person name="Cejkova D."/>
            <person name="Polansky O."/>
            <person name="Karasova D."/>
            <person name="Kubasova T."/>
            <person name="Cizek A."/>
            <person name="Rychlik I."/>
        </authorList>
    </citation>
    <scope>NUCLEOTIDE SEQUENCE [LARGE SCALE GENOMIC DNA]</scope>
    <source>
        <strain evidence="4">An144</strain>
    </source>
</reference>
<dbReference type="Proteomes" id="UP000196074">
    <property type="component" value="Unassembled WGS sequence"/>
</dbReference>
<reference evidence="2" key="3">
    <citation type="submission" date="2023-03" db="EMBL/GenBank/DDBJ databases">
        <authorList>
            <person name="Shen W."/>
            <person name="Cai J."/>
        </authorList>
    </citation>
    <scope>NUCLEOTIDE SEQUENCE</scope>
    <source>
        <strain evidence="2">B245-2</strain>
    </source>
</reference>
<dbReference type="PANTHER" id="PTHR43682:SF1">
    <property type="entry name" value="LACTATE UTILIZATION PROTEIN C"/>
    <property type="match status" value="1"/>
</dbReference>
<reference evidence="3" key="2">
    <citation type="journal article" date="2018" name="BMC Genomics">
        <title>Whole genome sequencing and function prediction of 133 gut anaerobes isolated from chicken caecum in pure cultures.</title>
        <authorList>
            <person name="Medvecky M."/>
            <person name="Cejkova D."/>
            <person name="Polansky O."/>
            <person name="Karasova D."/>
            <person name="Kubasova T."/>
            <person name="Cizek A."/>
            <person name="Rychlik I."/>
        </authorList>
    </citation>
    <scope>NUCLEOTIDE SEQUENCE</scope>
    <source>
        <strain evidence="3">An144</strain>
    </source>
</reference>
<dbReference type="Pfam" id="PF02589">
    <property type="entry name" value="LUD_dom"/>
    <property type="match status" value="1"/>
</dbReference>
<evidence type="ECO:0000313" key="4">
    <source>
        <dbReference type="Proteomes" id="UP000196074"/>
    </source>
</evidence>
<dbReference type="InterPro" id="IPR037171">
    <property type="entry name" value="NagB/RpiA_transferase-like"/>
</dbReference>
<dbReference type="Proteomes" id="UP001255696">
    <property type="component" value="Unassembled WGS sequence"/>
</dbReference>
<dbReference type="EMBL" id="NFLC01000008">
    <property type="protein sequence ID" value="OUQ10685.1"/>
    <property type="molecule type" value="Genomic_DNA"/>
</dbReference>
<name>A0A1Y4QZC0_9ENTE</name>
<feature type="domain" description="LUD" evidence="1">
    <location>
        <begin position="53"/>
        <end position="232"/>
    </location>
</feature>
<dbReference type="RefSeq" id="WP_047341812.1">
    <property type="nucleotide sequence ID" value="NZ_AP035890.1"/>
</dbReference>
<evidence type="ECO:0000313" key="2">
    <source>
        <dbReference type="EMBL" id="MDT2797960.1"/>
    </source>
</evidence>